<feature type="chain" id="PRO_5027003306" evidence="1">
    <location>
        <begin position="24"/>
        <end position="319"/>
    </location>
</feature>
<gene>
    <name evidence="2" type="ORF">AVDCRST_MAG56-5824</name>
</gene>
<keyword evidence="1" id="KW-0732">Signal</keyword>
<protein>
    <submittedName>
        <fullName evidence="2">Uncharacterized protein</fullName>
    </submittedName>
</protein>
<accession>A0A6J4K2Z0</accession>
<dbReference type="AlphaFoldDB" id="A0A6J4K2Z0"/>
<sequence length="319" mass="36841">MRKLFLLLLIPALLTGLAGCMTAYVPRPPQLVDVPLRPHRHDVKIYLEGEKPENPDYYKVVALDVPIAYGSFHDKLHAFKTQGQRLGLDAVLLLGATQAYQPGEFGPIPYGAVHAIGIKYRDSLYYVSEYIRRKDVFVHGSDGDTSLAYQAHFNPMGEELAHPYYRSDTLYRRYVQRYALDYLLNATDRWAFLADTRGNIEQRTHYFRGMPELTCLFKYNDYENVSEIKITSQPRAYPASPWITERMVLKYDGQLLVAEKLIYGAKKQLKYREVVSYYPSGRIRQTVLYAQRKGWEQPLVTTVYHYHSLDDLPAITKGL</sequence>
<feature type="signal peptide" evidence="1">
    <location>
        <begin position="1"/>
        <end position="23"/>
    </location>
</feature>
<evidence type="ECO:0000256" key="1">
    <source>
        <dbReference type="SAM" id="SignalP"/>
    </source>
</evidence>
<dbReference type="PROSITE" id="PS51257">
    <property type="entry name" value="PROKAR_LIPOPROTEIN"/>
    <property type="match status" value="1"/>
</dbReference>
<evidence type="ECO:0000313" key="2">
    <source>
        <dbReference type="EMBL" id="CAA9294305.1"/>
    </source>
</evidence>
<reference evidence="2" key="1">
    <citation type="submission" date="2020-02" db="EMBL/GenBank/DDBJ databases">
        <authorList>
            <person name="Meier V. D."/>
        </authorList>
    </citation>
    <scope>NUCLEOTIDE SEQUENCE</scope>
    <source>
        <strain evidence="2">AVDCRST_MAG56</strain>
    </source>
</reference>
<organism evidence="2">
    <name type="scientific">uncultured Cytophagales bacterium</name>
    <dbReference type="NCBI Taxonomy" id="158755"/>
    <lineage>
        <taxon>Bacteria</taxon>
        <taxon>Pseudomonadati</taxon>
        <taxon>Bacteroidota</taxon>
        <taxon>Sphingobacteriia</taxon>
        <taxon>Sphingobacteriales</taxon>
        <taxon>environmental samples</taxon>
    </lineage>
</organism>
<name>A0A6J4K2Z0_9SPHI</name>
<dbReference type="EMBL" id="CADCTQ010000405">
    <property type="protein sequence ID" value="CAA9294305.1"/>
    <property type="molecule type" value="Genomic_DNA"/>
</dbReference>
<proteinExistence type="predicted"/>